<keyword evidence="3" id="KW-0732">Signal</keyword>
<evidence type="ECO:0000313" key="5">
    <source>
        <dbReference type="EMBL" id="AKT38422.1"/>
    </source>
</evidence>
<dbReference type="InterPro" id="IPR009091">
    <property type="entry name" value="RCC1/BLIP-II"/>
</dbReference>
<keyword evidence="6" id="KW-1185">Reference proteome</keyword>
<dbReference type="Pfam" id="PF25390">
    <property type="entry name" value="WD40_RLD"/>
    <property type="match status" value="1"/>
</dbReference>
<dbReference type="InterPro" id="IPR051553">
    <property type="entry name" value="Ran_GTPase-activating"/>
</dbReference>
<name>A0A0K1ECJ8_CHOCO</name>
<proteinExistence type="predicted"/>
<evidence type="ECO:0000256" key="2">
    <source>
        <dbReference type="ARBA" id="ARBA00022737"/>
    </source>
</evidence>
<dbReference type="PRINTS" id="PR00633">
    <property type="entry name" value="RCCNDNSATION"/>
</dbReference>
<evidence type="ECO:0000313" key="6">
    <source>
        <dbReference type="Proteomes" id="UP000067626"/>
    </source>
</evidence>
<dbReference type="EMBL" id="CP012159">
    <property type="protein sequence ID" value="AKT38422.1"/>
    <property type="molecule type" value="Genomic_DNA"/>
</dbReference>
<dbReference type="InterPro" id="IPR058923">
    <property type="entry name" value="RCC1-like_dom"/>
</dbReference>
<dbReference type="STRING" id="52.CMC5_025680"/>
<dbReference type="Gene3D" id="2.130.10.30">
    <property type="entry name" value="Regulator of chromosome condensation 1/beta-lactamase-inhibitor protein II"/>
    <property type="match status" value="3"/>
</dbReference>
<reference evidence="5 6" key="1">
    <citation type="submission" date="2015-07" db="EMBL/GenBank/DDBJ databases">
        <title>Genome analysis of myxobacterium Chondromyces crocatus Cm c5 reveals a high potential for natural compound synthesis and the genetic basis for the loss of fruiting body formation.</title>
        <authorList>
            <person name="Zaburannyi N."/>
            <person name="Bunk B."/>
            <person name="Maier J."/>
            <person name="Overmann J."/>
            <person name="Mueller R."/>
        </authorList>
    </citation>
    <scope>NUCLEOTIDE SEQUENCE [LARGE SCALE GENOMIC DNA]</scope>
    <source>
        <strain evidence="5 6">Cm c5</strain>
    </source>
</reference>
<keyword evidence="2" id="KW-0677">Repeat</keyword>
<dbReference type="Proteomes" id="UP000067626">
    <property type="component" value="Chromosome"/>
</dbReference>
<dbReference type="SUPFAM" id="SSF50985">
    <property type="entry name" value="RCC1/BLIP-II"/>
    <property type="match status" value="1"/>
</dbReference>
<accession>A0A0K1ECJ8</accession>
<dbReference type="InterPro" id="IPR000408">
    <property type="entry name" value="Reg_chr_condens"/>
</dbReference>
<keyword evidence="1" id="KW-0344">Guanine-nucleotide releasing factor</keyword>
<evidence type="ECO:0000256" key="3">
    <source>
        <dbReference type="SAM" id="SignalP"/>
    </source>
</evidence>
<sequence>MRCRMRVSFVLVALLGATAAGCGQVNERSQASPDALCADGPSAVDEGGETCAPADALAGTCVPVCGVRDVGVGTGYSCAVLHDGRVKCWGYNDVGTLGLGSRAVVGDEPGEMGGGLAAVDLGMGNSATAIAAGYLHVCALLDSGAVKCWGQNHAGTLGLGDERNRGELPGQMGDALPPVDLGRGKVAVALAAAAFSTCAVLSDGTVKCWGAGPLGIPLLDDNWHRGDEPGEMGDHLPTVDLGEGRAVVSLVAGYGHYCALLSNSTVKCWGYNDHGQLGQGDTASRGAGEREMGSWLLPVRLGTGKTAMSIAAGGAHTCAVLNDGAVKCWGNNWSGQLGLVDEASRGDEAGEMGDDLPEVDLGPGKTAVAIVAGERHTCALLSDGAVTCWGYNESGVLGRGRDYSVSYGAAPGEMGEGLRRVELGAGEEVTLLRTGWEHTCARLGRGNIKCWGGNYSGELGLGDTRPRGVYRSDMGDDLPAVKLYSERW</sequence>
<dbReference type="GO" id="GO:0005737">
    <property type="term" value="C:cytoplasm"/>
    <property type="evidence" value="ECO:0007669"/>
    <property type="project" value="TreeGrafter"/>
</dbReference>
<feature type="chain" id="PRO_5005459219" description="RCC1-like domain-containing protein" evidence="3">
    <location>
        <begin position="20"/>
        <end position="488"/>
    </location>
</feature>
<protein>
    <recommendedName>
        <fullName evidence="4">RCC1-like domain-containing protein</fullName>
    </recommendedName>
</protein>
<feature type="domain" description="RCC1-like" evidence="4">
    <location>
        <begin position="126"/>
        <end position="465"/>
    </location>
</feature>
<dbReference type="KEGG" id="ccro:CMC5_025680"/>
<gene>
    <name evidence="5" type="ORF">CMC5_025680</name>
</gene>
<dbReference type="GO" id="GO:0005085">
    <property type="term" value="F:guanyl-nucleotide exchange factor activity"/>
    <property type="evidence" value="ECO:0007669"/>
    <property type="project" value="TreeGrafter"/>
</dbReference>
<dbReference type="PROSITE" id="PS51257">
    <property type="entry name" value="PROKAR_LIPOPROTEIN"/>
    <property type="match status" value="1"/>
</dbReference>
<dbReference type="PANTHER" id="PTHR45982:SF1">
    <property type="entry name" value="REGULATOR OF CHROMOSOME CONDENSATION"/>
    <property type="match status" value="1"/>
</dbReference>
<evidence type="ECO:0000259" key="4">
    <source>
        <dbReference type="Pfam" id="PF25390"/>
    </source>
</evidence>
<dbReference type="PANTHER" id="PTHR45982">
    <property type="entry name" value="REGULATOR OF CHROMOSOME CONDENSATION"/>
    <property type="match status" value="1"/>
</dbReference>
<evidence type="ECO:0000256" key="1">
    <source>
        <dbReference type="ARBA" id="ARBA00022658"/>
    </source>
</evidence>
<organism evidence="5 6">
    <name type="scientific">Chondromyces crocatus</name>
    <dbReference type="NCBI Taxonomy" id="52"/>
    <lineage>
        <taxon>Bacteria</taxon>
        <taxon>Pseudomonadati</taxon>
        <taxon>Myxococcota</taxon>
        <taxon>Polyangia</taxon>
        <taxon>Polyangiales</taxon>
        <taxon>Polyangiaceae</taxon>
        <taxon>Chondromyces</taxon>
    </lineage>
</organism>
<feature type="signal peptide" evidence="3">
    <location>
        <begin position="1"/>
        <end position="19"/>
    </location>
</feature>
<dbReference type="PROSITE" id="PS50012">
    <property type="entry name" value="RCC1_3"/>
    <property type="match status" value="4"/>
</dbReference>
<dbReference type="AlphaFoldDB" id="A0A0K1ECJ8"/>